<gene>
    <name evidence="1" type="ORF">V1478_010565</name>
</gene>
<keyword evidence="2" id="KW-1185">Reference proteome</keyword>
<proteinExistence type="predicted"/>
<evidence type="ECO:0000313" key="1">
    <source>
        <dbReference type="EMBL" id="KAL2720299.1"/>
    </source>
</evidence>
<accession>A0ABD2AI43</accession>
<protein>
    <submittedName>
        <fullName evidence="1">Uncharacterized protein</fullName>
    </submittedName>
</protein>
<dbReference type="Proteomes" id="UP001607302">
    <property type="component" value="Unassembled WGS sequence"/>
</dbReference>
<reference evidence="1 2" key="1">
    <citation type="journal article" date="2024" name="Ann. Entomol. Soc. Am.">
        <title>Genomic analyses of the southern and eastern yellowjacket wasps (Hymenoptera: Vespidae) reveal evolutionary signatures of social life.</title>
        <authorList>
            <person name="Catto M.A."/>
            <person name="Caine P.B."/>
            <person name="Orr S.E."/>
            <person name="Hunt B.G."/>
            <person name="Goodisman M.A.D."/>
        </authorList>
    </citation>
    <scope>NUCLEOTIDE SEQUENCE [LARGE SCALE GENOMIC DNA]</scope>
    <source>
        <strain evidence="1">233</strain>
        <tissue evidence="1">Head and thorax</tissue>
    </source>
</reference>
<comment type="caution">
    <text evidence="1">The sequence shown here is derived from an EMBL/GenBank/DDBJ whole genome shotgun (WGS) entry which is preliminary data.</text>
</comment>
<dbReference type="EMBL" id="JAUDFV010000147">
    <property type="protein sequence ID" value="KAL2720299.1"/>
    <property type="molecule type" value="Genomic_DNA"/>
</dbReference>
<evidence type="ECO:0000313" key="2">
    <source>
        <dbReference type="Proteomes" id="UP001607302"/>
    </source>
</evidence>
<organism evidence="1 2">
    <name type="scientific">Vespula squamosa</name>
    <name type="common">Southern yellow jacket</name>
    <name type="synonym">Wasp</name>
    <dbReference type="NCBI Taxonomy" id="30214"/>
    <lineage>
        <taxon>Eukaryota</taxon>
        <taxon>Metazoa</taxon>
        <taxon>Ecdysozoa</taxon>
        <taxon>Arthropoda</taxon>
        <taxon>Hexapoda</taxon>
        <taxon>Insecta</taxon>
        <taxon>Pterygota</taxon>
        <taxon>Neoptera</taxon>
        <taxon>Endopterygota</taxon>
        <taxon>Hymenoptera</taxon>
        <taxon>Apocrita</taxon>
        <taxon>Aculeata</taxon>
        <taxon>Vespoidea</taxon>
        <taxon>Vespidae</taxon>
        <taxon>Vespinae</taxon>
        <taxon>Vespula</taxon>
    </lineage>
</organism>
<sequence>MSSMGSERDINLRSECEQAITRWSRSFSLWLELAGVNDGLALFNSGFVVSVVNTNAVRWKRKMKEI</sequence>
<name>A0ABD2AI43_VESSQ</name>
<dbReference type="AlphaFoldDB" id="A0ABD2AI43"/>